<keyword evidence="2" id="KW-1185">Reference proteome</keyword>
<dbReference type="AlphaFoldDB" id="A0AAV2SRS8"/>
<dbReference type="Proteomes" id="UP001497623">
    <property type="component" value="Unassembled WGS sequence"/>
</dbReference>
<accession>A0AAV2SRS8</accession>
<dbReference type="PRINTS" id="PR01345">
    <property type="entry name" value="CERVTRCPTASE"/>
</dbReference>
<proteinExistence type="predicted"/>
<comment type="caution">
    <text evidence="1">The sequence shown here is derived from an EMBL/GenBank/DDBJ whole genome shotgun (WGS) entry which is preliminary data.</text>
</comment>
<protein>
    <recommendedName>
        <fullName evidence="3">Reverse transcriptase</fullName>
    </recommendedName>
</protein>
<evidence type="ECO:0008006" key="3">
    <source>
        <dbReference type="Google" id="ProtNLM"/>
    </source>
</evidence>
<organism evidence="1 2">
    <name type="scientific">Meganyctiphanes norvegica</name>
    <name type="common">Northern krill</name>
    <name type="synonym">Thysanopoda norvegica</name>
    <dbReference type="NCBI Taxonomy" id="48144"/>
    <lineage>
        <taxon>Eukaryota</taxon>
        <taxon>Metazoa</taxon>
        <taxon>Ecdysozoa</taxon>
        <taxon>Arthropoda</taxon>
        <taxon>Crustacea</taxon>
        <taxon>Multicrustacea</taxon>
        <taxon>Malacostraca</taxon>
        <taxon>Eumalacostraca</taxon>
        <taxon>Eucarida</taxon>
        <taxon>Euphausiacea</taxon>
        <taxon>Euphausiidae</taxon>
        <taxon>Meganyctiphanes</taxon>
    </lineage>
</organism>
<dbReference type="EMBL" id="CAXKWB010104445">
    <property type="protein sequence ID" value="CAL4227371.1"/>
    <property type="molecule type" value="Genomic_DNA"/>
</dbReference>
<name>A0AAV2SRS8_MEGNR</name>
<feature type="non-terminal residue" evidence="1">
    <location>
        <position position="1"/>
    </location>
</feature>
<sequence>DIMRCIVRCFMDDTRINMKVKTEEDKKTMQEDLNKIYRWAEENVMKFNEMKFEQITCGVTKEVSVEPYKTSTGKEIEFKSRVKDLGVVTNEKLNFKEHIDSVVLACKIKQGNIFRNFSTRKEDTLMKLYKTHIRSKAEYCCIVWSPTNKQEISKIERIQKSFTNKIEGMEDMNYHQRLKSLKLYSLERRRKRYMIINTWQQLEGQRENLMDFELNGRSRHRTIKATRVKWNRNSKNSSLVYNSQALKMMRLFNAIPEYLRDTTGVNLETFKRKLDKWLALVPDTPIIDNYKAAAESNSLVHQAANGRNW</sequence>
<reference evidence="1 2" key="1">
    <citation type="submission" date="2024-05" db="EMBL/GenBank/DDBJ databases">
        <authorList>
            <person name="Wallberg A."/>
        </authorList>
    </citation>
    <scope>NUCLEOTIDE SEQUENCE [LARGE SCALE GENOMIC DNA]</scope>
</reference>
<evidence type="ECO:0000313" key="1">
    <source>
        <dbReference type="EMBL" id="CAL4227371.1"/>
    </source>
</evidence>
<evidence type="ECO:0000313" key="2">
    <source>
        <dbReference type="Proteomes" id="UP001497623"/>
    </source>
</evidence>
<dbReference type="PANTHER" id="PTHR33332">
    <property type="entry name" value="REVERSE TRANSCRIPTASE DOMAIN-CONTAINING PROTEIN"/>
    <property type="match status" value="1"/>
</dbReference>
<gene>
    <name evidence="1" type="ORF">MNOR_LOCUS39536</name>
</gene>